<protein>
    <submittedName>
        <fullName evidence="2">Uncharacterized protein</fullName>
    </submittedName>
</protein>
<feature type="transmembrane region" description="Helical" evidence="1">
    <location>
        <begin position="120"/>
        <end position="145"/>
    </location>
</feature>
<sequence length="590" mass="64460">MSHPATEPGADQTAAPPPLQNATRYLSAGAYLDSRFRDRVLDELMGDPHRAVAPSLGGWNLTPVLTHCLRAQQMTLIRDALITGTASLLGVFGWNWICLLLPLALLSLPRVRRGPRVWRVLLILLTVAEFAVLPLFLIWMALAFLPRSSRAFDMATGTYVDTSPSPLLIVLALLLGLLISLLISFLPLAIAAGYRINRYVALSTELRPGATLPPPGGSGDTGWRRSRKAYLDQAQWGNITLFGADDPFVGAGSVRRSWSIVAELDRTTRSDNSPAATPRDYARIDPADLHSFVRQRLLEMRDAVNEAPERVSRMHVGDHLTARGTFTRLDWPESGAPRRWSGQSHPLIDTASGLPHFVAPPEVITDVIRQPQGGLKHYQRVTVDSDGEEMVSSNGSLLAPGEDRQVSVSAFIHLAVEGRMLYTQFVLTVLPPVAAEYRVVDELPALTGPALVWRAVSRNTLDLIADTVFAPFRLVRVAVRAIRWRRETRNPAALPVYPFGARRSVRELGSAYGLGGFIQRLDADKYVKLIERRLTEAVLDYLDSKDIDTSGYRAQASNIINNGALITGGTFNGPVAAGTGASASQHGGDK</sequence>
<comment type="caution">
    <text evidence="2">The sequence shown here is derived from an EMBL/GenBank/DDBJ whole genome shotgun (WGS) entry which is preliminary data.</text>
</comment>
<organism evidence="2 3">
    <name type="scientific">Streptosporangium carneum</name>
    <dbReference type="NCBI Taxonomy" id="47481"/>
    <lineage>
        <taxon>Bacteria</taxon>
        <taxon>Bacillati</taxon>
        <taxon>Actinomycetota</taxon>
        <taxon>Actinomycetes</taxon>
        <taxon>Streptosporangiales</taxon>
        <taxon>Streptosporangiaceae</taxon>
        <taxon>Streptosporangium</taxon>
    </lineage>
</organism>
<gene>
    <name evidence="2" type="ORF">GCM10017600_29600</name>
</gene>
<feature type="transmembrane region" description="Helical" evidence="1">
    <location>
        <begin position="165"/>
        <end position="190"/>
    </location>
</feature>
<keyword evidence="1" id="KW-1133">Transmembrane helix</keyword>
<keyword evidence="3" id="KW-1185">Reference proteome</keyword>
<name>A0A9W6I1K4_9ACTN</name>
<reference evidence="2" key="1">
    <citation type="journal article" date="2014" name="Int. J. Syst. Evol. Microbiol.">
        <title>Complete genome sequence of Corynebacterium casei LMG S-19264T (=DSM 44701T), isolated from a smear-ripened cheese.</title>
        <authorList>
            <consortium name="US DOE Joint Genome Institute (JGI-PGF)"/>
            <person name="Walter F."/>
            <person name="Albersmeier A."/>
            <person name="Kalinowski J."/>
            <person name="Ruckert C."/>
        </authorList>
    </citation>
    <scope>NUCLEOTIDE SEQUENCE</scope>
    <source>
        <strain evidence="2">VKM Ac-2007</strain>
    </source>
</reference>
<dbReference type="EMBL" id="BSEV01000005">
    <property type="protein sequence ID" value="GLK09554.1"/>
    <property type="molecule type" value="Genomic_DNA"/>
</dbReference>
<accession>A0A9W6I1K4</accession>
<reference evidence="2" key="2">
    <citation type="submission" date="2023-01" db="EMBL/GenBank/DDBJ databases">
        <authorList>
            <person name="Sun Q."/>
            <person name="Evtushenko L."/>
        </authorList>
    </citation>
    <scope>NUCLEOTIDE SEQUENCE</scope>
    <source>
        <strain evidence="2">VKM Ac-2007</strain>
    </source>
</reference>
<keyword evidence="1" id="KW-0472">Membrane</keyword>
<evidence type="ECO:0000313" key="2">
    <source>
        <dbReference type="EMBL" id="GLK09554.1"/>
    </source>
</evidence>
<keyword evidence="1" id="KW-0812">Transmembrane</keyword>
<dbReference type="RefSeq" id="WP_271218007.1">
    <property type="nucleotide sequence ID" value="NZ_BAAAVD010000045.1"/>
</dbReference>
<proteinExistence type="predicted"/>
<evidence type="ECO:0000256" key="1">
    <source>
        <dbReference type="SAM" id="Phobius"/>
    </source>
</evidence>
<dbReference type="Proteomes" id="UP001143474">
    <property type="component" value="Unassembled WGS sequence"/>
</dbReference>
<dbReference type="AlphaFoldDB" id="A0A9W6I1K4"/>
<feature type="transmembrane region" description="Helical" evidence="1">
    <location>
        <begin position="86"/>
        <end position="108"/>
    </location>
</feature>
<evidence type="ECO:0000313" key="3">
    <source>
        <dbReference type="Proteomes" id="UP001143474"/>
    </source>
</evidence>